<keyword evidence="2" id="KW-1185">Reference proteome</keyword>
<name>A0ACA9M857_9GLOM</name>
<organism evidence="1 2">
    <name type="scientific">Dentiscutata heterogama</name>
    <dbReference type="NCBI Taxonomy" id="1316150"/>
    <lineage>
        <taxon>Eukaryota</taxon>
        <taxon>Fungi</taxon>
        <taxon>Fungi incertae sedis</taxon>
        <taxon>Mucoromycota</taxon>
        <taxon>Glomeromycotina</taxon>
        <taxon>Glomeromycetes</taxon>
        <taxon>Diversisporales</taxon>
        <taxon>Gigasporaceae</taxon>
        <taxon>Dentiscutata</taxon>
    </lineage>
</organism>
<sequence length="61" mass="6811">PQTELNVIAVCFSPPSSLGSFSTSAPRDAIDLYDIQQAIFDASMLWIKFVNLSHVVHKKLY</sequence>
<dbReference type="EMBL" id="CAJVPU010007477">
    <property type="protein sequence ID" value="CAG8573297.1"/>
    <property type="molecule type" value="Genomic_DNA"/>
</dbReference>
<evidence type="ECO:0000313" key="2">
    <source>
        <dbReference type="Proteomes" id="UP000789702"/>
    </source>
</evidence>
<dbReference type="Proteomes" id="UP000789702">
    <property type="component" value="Unassembled WGS sequence"/>
</dbReference>
<feature type="non-terminal residue" evidence="1">
    <location>
        <position position="1"/>
    </location>
</feature>
<reference evidence="1" key="1">
    <citation type="submission" date="2021-06" db="EMBL/GenBank/DDBJ databases">
        <authorList>
            <person name="Kallberg Y."/>
            <person name="Tangrot J."/>
            <person name="Rosling A."/>
        </authorList>
    </citation>
    <scope>NUCLEOTIDE SEQUENCE</scope>
    <source>
        <strain evidence="1">IL203A</strain>
    </source>
</reference>
<gene>
    <name evidence="1" type="ORF">DHETER_LOCUS6158</name>
</gene>
<proteinExistence type="predicted"/>
<accession>A0ACA9M857</accession>
<protein>
    <submittedName>
        <fullName evidence="1">15131_t:CDS:1</fullName>
    </submittedName>
</protein>
<evidence type="ECO:0000313" key="1">
    <source>
        <dbReference type="EMBL" id="CAG8573297.1"/>
    </source>
</evidence>
<comment type="caution">
    <text evidence="1">The sequence shown here is derived from an EMBL/GenBank/DDBJ whole genome shotgun (WGS) entry which is preliminary data.</text>
</comment>